<feature type="domain" description="FAD-binding PCMH-type" evidence="3">
    <location>
        <begin position="1"/>
        <end position="80"/>
    </location>
</feature>
<dbReference type="Gene3D" id="3.30.390.50">
    <property type="entry name" value="CO dehydrogenase flavoprotein, C-terminal domain"/>
    <property type="match status" value="1"/>
</dbReference>
<evidence type="ECO:0000256" key="1">
    <source>
        <dbReference type="ARBA" id="ARBA00022505"/>
    </source>
</evidence>
<keyword evidence="1" id="KW-0500">Molybdenum</keyword>
<evidence type="ECO:0000313" key="5">
    <source>
        <dbReference type="Proteomes" id="UP000436088"/>
    </source>
</evidence>
<evidence type="ECO:0000256" key="2">
    <source>
        <dbReference type="ARBA" id="ARBA00023002"/>
    </source>
</evidence>
<keyword evidence="5" id="KW-1185">Reference proteome</keyword>
<reference evidence="4" key="1">
    <citation type="submission" date="2019-09" db="EMBL/GenBank/DDBJ databases">
        <title>Draft genome information of white flower Hibiscus syriacus.</title>
        <authorList>
            <person name="Kim Y.-M."/>
        </authorList>
    </citation>
    <scope>NUCLEOTIDE SEQUENCE [LARGE SCALE GENOMIC DNA]</scope>
    <source>
        <strain evidence="4">YM2019G1</strain>
    </source>
</reference>
<dbReference type="PANTHER" id="PTHR11908">
    <property type="entry name" value="XANTHINE DEHYDROGENASE"/>
    <property type="match status" value="1"/>
</dbReference>
<proteinExistence type="predicted"/>
<dbReference type="InterPro" id="IPR005107">
    <property type="entry name" value="CO_DH_flav_C"/>
</dbReference>
<dbReference type="GO" id="GO:0005506">
    <property type="term" value="F:iron ion binding"/>
    <property type="evidence" value="ECO:0007669"/>
    <property type="project" value="InterPro"/>
</dbReference>
<keyword evidence="2" id="KW-0560">Oxidoreductase</keyword>
<dbReference type="InterPro" id="IPR016166">
    <property type="entry name" value="FAD-bd_PCMH"/>
</dbReference>
<dbReference type="Pfam" id="PF00941">
    <property type="entry name" value="FAD_binding_5"/>
    <property type="match status" value="1"/>
</dbReference>
<dbReference type="SUPFAM" id="SSF55447">
    <property type="entry name" value="CO dehydrogenase flavoprotein C-terminal domain-like"/>
    <property type="match status" value="1"/>
</dbReference>
<dbReference type="EMBL" id="VEPZ02001156">
    <property type="protein sequence ID" value="KAE8690244.1"/>
    <property type="molecule type" value="Genomic_DNA"/>
</dbReference>
<dbReference type="Gene3D" id="3.30.465.10">
    <property type="match status" value="1"/>
</dbReference>
<dbReference type="PANTHER" id="PTHR11908:SF132">
    <property type="entry name" value="ALDEHYDE OXIDASE 1-RELATED"/>
    <property type="match status" value="1"/>
</dbReference>
<dbReference type="Gene3D" id="3.30.365.10">
    <property type="entry name" value="Aldehyde oxidase/xanthine dehydrogenase, molybdopterin binding domain"/>
    <property type="match status" value="1"/>
</dbReference>
<dbReference type="GO" id="GO:0071949">
    <property type="term" value="F:FAD binding"/>
    <property type="evidence" value="ECO:0007669"/>
    <property type="project" value="InterPro"/>
</dbReference>
<dbReference type="Pfam" id="PF02738">
    <property type="entry name" value="MoCoBD_1"/>
    <property type="match status" value="1"/>
</dbReference>
<sequence length="485" mass="54735">MEKIALRFIRNSGSVGGNLMIAQRKHFPSDIAIILFSMDTIVEIMTSQSRLQLTLEEFLGRPPLDLENVLLSIKMPYLESSTSVSSDAQEKLLFETYRAASRSLGNALPYLNSTFLAQLSQSPTGFMLNNCWFAFGVYGTKHAIRVKEVEEFLNGKLLSISVLYEAFKFLETLVIHEDGTSSPVYRSNLAVGFFFEFLIPSTDSEHEQIESQRQKLELSSKPLVKLFMWMTFHLQKIAYIGAFIYSTEPRARVKGIKLDPIHLYAVGQQIAFVVADSQKNSDIVANLAMVEYDKENLEPPILSVEEAVERAFIRKFNMIMSGGRHSMKITYRVGCKSNKKIIVLKLDILLDAGMFVDESPIMSSHILGSLGKYDWGALSFDIKLCKTNFPSRGALRAPRDVHASYRAEAVIEHVASYLSMEVDSVRNINLHNYNSLNFFPSAAGKPLEYTLPSIWRGWPLLQAFTTGPRWFKNSIGFINGRSLTE</sequence>
<dbReference type="Proteomes" id="UP000436088">
    <property type="component" value="Unassembled WGS sequence"/>
</dbReference>
<dbReference type="InterPro" id="IPR008274">
    <property type="entry name" value="AldOxase/xan_DH_MoCoBD1"/>
</dbReference>
<evidence type="ECO:0000313" key="4">
    <source>
        <dbReference type="EMBL" id="KAE8690244.1"/>
    </source>
</evidence>
<dbReference type="InterPro" id="IPR002346">
    <property type="entry name" value="Mopterin_DH_FAD-bd"/>
</dbReference>
<comment type="caution">
    <text evidence="4">The sequence shown here is derived from an EMBL/GenBank/DDBJ whole genome shotgun (WGS) entry which is preliminary data.</text>
</comment>
<evidence type="ECO:0000259" key="3">
    <source>
        <dbReference type="PROSITE" id="PS51387"/>
    </source>
</evidence>
<accession>A0A6A2ZDY9</accession>
<name>A0A6A2ZDY9_HIBSY</name>
<dbReference type="InterPro" id="IPR036856">
    <property type="entry name" value="Ald_Oxase/Xan_DH_a/b_sf"/>
</dbReference>
<protein>
    <submittedName>
        <fullName evidence="4">Aldehyde oxidase 2</fullName>
    </submittedName>
</protein>
<dbReference type="AlphaFoldDB" id="A0A6A2ZDY9"/>
<dbReference type="InterPro" id="IPR016169">
    <property type="entry name" value="FAD-bd_PCMH_sub2"/>
</dbReference>
<dbReference type="SUPFAM" id="SSF56003">
    <property type="entry name" value="Molybdenum cofactor-binding domain"/>
    <property type="match status" value="1"/>
</dbReference>
<dbReference type="SUPFAM" id="SSF54665">
    <property type="entry name" value="CO dehydrogenase molybdoprotein N-domain-like"/>
    <property type="match status" value="1"/>
</dbReference>
<organism evidence="4 5">
    <name type="scientific">Hibiscus syriacus</name>
    <name type="common">Rose of Sharon</name>
    <dbReference type="NCBI Taxonomy" id="106335"/>
    <lineage>
        <taxon>Eukaryota</taxon>
        <taxon>Viridiplantae</taxon>
        <taxon>Streptophyta</taxon>
        <taxon>Embryophyta</taxon>
        <taxon>Tracheophyta</taxon>
        <taxon>Spermatophyta</taxon>
        <taxon>Magnoliopsida</taxon>
        <taxon>eudicotyledons</taxon>
        <taxon>Gunneridae</taxon>
        <taxon>Pentapetalae</taxon>
        <taxon>rosids</taxon>
        <taxon>malvids</taxon>
        <taxon>Malvales</taxon>
        <taxon>Malvaceae</taxon>
        <taxon>Malvoideae</taxon>
        <taxon>Hibiscus</taxon>
    </lineage>
</organism>
<dbReference type="InterPro" id="IPR036683">
    <property type="entry name" value="CO_DH_flav_C_dom_sf"/>
</dbReference>
<dbReference type="PROSITE" id="PS51387">
    <property type="entry name" value="FAD_PCMH"/>
    <property type="match status" value="1"/>
</dbReference>
<gene>
    <name evidence="4" type="ORF">F3Y22_tig00110904pilonHSYRG00106</name>
</gene>
<dbReference type="InterPro" id="IPR037165">
    <property type="entry name" value="AldOxase/xan_DH_Mopterin-bd_sf"/>
</dbReference>
<dbReference type="SUPFAM" id="SSF56176">
    <property type="entry name" value="FAD-binding/transporter-associated domain-like"/>
    <property type="match status" value="1"/>
</dbReference>
<dbReference type="Pfam" id="PF03450">
    <property type="entry name" value="CO_deh_flav_C"/>
    <property type="match status" value="1"/>
</dbReference>
<dbReference type="InterPro" id="IPR016208">
    <property type="entry name" value="Ald_Oxase/xanthine_DH-like"/>
</dbReference>
<dbReference type="GO" id="GO:0004031">
    <property type="term" value="F:aldehyde oxidase activity"/>
    <property type="evidence" value="ECO:0007669"/>
    <property type="project" value="TreeGrafter"/>
</dbReference>
<dbReference type="InterPro" id="IPR036318">
    <property type="entry name" value="FAD-bd_PCMH-like_sf"/>
</dbReference>